<name>A0A133UG67_9EURY</name>
<reference evidence="1 2" key="1">
    <citation type="journal article" date="2016" name="Sci. Rep.">
        <title>Metabolic traits of an uncultured archaeal lineage -MSBL1- from brine pools of the Red Sea.</title>
        <authorList>
            <person name="Mwirichia R."/>
            <person name="Alam I."/>
            <person name="Rashid M."/>
            <person name="Vinu M."/>
            <person name="Ba-Alawi W."/>
            <person name="Anthony Kamau A."/>
            <person name="Kamanda Ngugi D."/>
            <person name="Goker M."/>
            <person name="Klenk H.P."/>
            <person name="Bajic V."/>
            <person name="Stingl U."/>
        </authorList>
    </citation>
    <scope>NUCLEOTIDE SEQUENCE [LARGE SCALE GENOMIC DNA]</scope>
    <source>
        <strain evidence="1">SCGC-AAA259E17</strain>
    </source>
</reference>
<gene>
    <name evidence="1" type="ORF">AKJ64_01345</name>
</gene>
<protein>
    <submittedName>
        <fullName evidence="1">Uncharacterized protein</fullName>
    </submittedName>
</protein>
<organism evidence="1 2">
    <name type="scientific">candidate division MSBL1 archaeon SCGC-AAA259E17</name>
    <dbReference type="NCBI Taxonomy" id="1698263"/>
    <lineage>
        <taxon>Archaea</taxon>
        <taxon>Methanobacteriati</taxon>
        <taxon>Methanobacteriota</taxon>
        <taxon>candidate division MSBL1</taxon>
    </lineage>
</organism>
<sequence>MNEIEGKLSPLQRKIIKRAEKAFSEASEKYCTEKEEGVCGITGEKCGLRSCPKIQEAKRKASGR</sequence>
<dbReference type="EMBL" id="LHXN01000015">
    <property type="protein sequence ID" value="KXA93106.1"/>
    <property type="molecule type" value="Genomic_DNA"/>
</dbReference>
<proteinExistence type="predicted"/>
<evidence type="ECO:0000313" key="2">
    <source>
        <dbReference type="Proteomes" id="UP000070373"/>
    </source>
</evidence>
<dbReference type="AlphaFoldDB" id="A0A133UG67"/>
<accession>A0A133UG67</accession>
<dbReference type="Proteomes" id="UP000070373">
    <property type="component" value="Unassembled WGS sequence"/>
</dbReference>
<comment type="caution">
    <text evidence="1">The sequence shown here is derived from an EMBL/GenBank/DDBJ whole genome shotgun (WGS) entry which is preliminary data.</text>
</comment>
<evidence type="ECO:0000313" key="1">
    <source>
        <dbReference type="EMBL" id="KXA93106.1"/>
    </source>
</evidence>
<keyword evidence="2" id="KW-1185">Reference proteome</keyword>